<dbReference type="AlphaFoldDB" id="A0A6C0JQQ1"/>
<evidence type="ECO:0000313" key="2">
    <source>
        <dbReference type="EMBL" id="QHU06757.1"/>
    </source>
</evidence>
<accession>A0A6C0JQQ1</accession>
<feature type="compositionally biased region" description="Pro residues" evidence="1">
    <location>
        <begin position="74"/>
        <end position="85"/>
    </location>
</feature>
<organism evidence="2">
    <name type="scientific">viral metagenome</name>
    <dbReference type="NCBI Taxonomy" id="1070528"/>
    <lineage>
        <taxon>unclassified sequences</taxon>
        <taxon>metagenomes</taxon>
        <taxon>organismal metagenomes</taxon>
    </lineage>
</organism>
<proteinExistence type="predicted"/>
<feature type="compositionally biased region" description="Basic and acidic residues" evidence="1">
    <location>
        <begin position="30"/>
        <end position="73"/>
    </location>
</feature>
<name>A0A6C0JQQ1_9ZZZZ</name>
<protein>
    <submittedName>
        <fullName evidence="2">Uncharacterized protein</fullName>
    </submittedName>
</protein>
<sequence length="214" mass="25002">MQRPDKQGKDYGNSNPWCTVKLSKKKSRNKPLDRSRESSRDSRPRNESSRRYDSEPDRFSRFQNESEKQHKPPPEPVYVPPPIPTGPNYANVTKEDEPEKDVVVNPEECEYRTIFPKIPTYRSKPTVRNQVPKPNSNSFGVWEHTYFKHVLELSDIFSEGANKLGIDTDSINFLDIFSNFVRDCSSGEISPFIEELDPKTDEFYLEYTIKRNEF</sequence>
<feature type="region of interest" description="Disordered" evidence="1">
    <location>
        <begin position="1"/>
        <end position="101"/>
    </location>
</feature>
<reference evidence="2" key="1">
    <citation type="journal article" date="2020" name="Nature">
        <title>Giant virus diversity and host interactions through global metagenomics.</title>
        <authorList>
            <person name="Schulz F."/>
            <person name="Roux S."/>
            <person name="Paez-Espino D."/>
            <person name="Jungbluth S."/>
            <person name="Walsh D.A."/>
            <person name="Denef V.J."/>
            <person name="McMahon K.D."/>
            <person name="Konstantinidis K.T."/>
            <person name="Eloe-Fadrosh E.A."/>
            <person name="Kyrpides N.C."/>
            <person name="Woyke T."/>
        </authorList>
    </citation>
    <scope>NUCLEOTIDE SEQUENCE</scope>
    <source>
        <strain evidence="2">GVMAG-S-1038524-41</strain>
    </source>
</reference>
<dbReference type="EMBL" id="MN740667">
    <property type="protein sequence ID" value="QHU06757.1"/>
    <property type="molecule type" value="Genomic_DNA"/>
</dbReference>
<evidence type="ECO:0000256" key="1">
    <source>
        <dbReference type="SAM" id="MobiDB-lite"/>
    </source>
</evidence>